<accession>A0A381TM31</accession>
<dbReference type="Gene3D" id="2.60.120.620">
    <property type="entry name" value="q2cbj1_9rhob like domain"/>
    <property type="match status" value="1"/>
</dbReference>
<evidence type="ECO:0008006" key="3">
    <source>
        <dbReference type="Google" id="ProtNLM"/>
    </source>
</evidence>
<dbReference type="SUPFAM" id="SSF51197">
    <property type="entry name" value="Clavaminate synthase-like"/>
    <property type="match status" value="1"/>
</dbReference>
<sequence>VDPRPHPWNEEFAWQRPTPDGYLVVTADQADAFHERGYVLIEGVLDAATLDEVTAAVDERAEATEAFLRQMPDERLSIAEAGAILFSPHAVLASDVARRFAAHPVFAGLCHDLVGDDVRLYWDQLVYKQPEKPRHFPWHQDNGYTYVEPQQYLTCWVPLTDATVDNGCPWVVPGLHLGGTLAHTYVEPLGHQCLENPEGAVPVPAAVGGVVVFSSLTPHMTGPNTTDEVRRTYILQYAPDRAERLDGDPSKGSPTGRSRQNHPDRQFPVVVGGEPVPA</sequence>
<feature type="region of interest" description="Disordered" evidence="1">
    <location>
        <begin position="238"/>
        <end position="278"/>
    </location>
</feature>
<dbReference type="EMBL" id="UINC01004828">
    <property type="protein sequence ID" value="SVA17146.1"/>
    <property type="molecule type" value="Genomic_DNA"/>
</dbReference>
<proteinExistence type="predicted"/>
<gene>
    <name evidence="2" type="ORF">METZ01_LOCUS70000</name>
</gene>
<dbReference type="Pfam" id="PF05721">
    <property type="entry name" value="PhyH"/>
    <property type="match status" value="1"/>
</dbReference>
<organism evidence="2">
    <name type="scientific">marine metagenome</name>
    <dbReference type="NCBI Taxonomy" id="408172"/>
    <lineage>
        <taxon>unclassified sequences</taxon>
        <taxon>metagenomes</taxon>
        <taxon>ecological metagenomes</taxon>
    </lineage>
</organism>
<protein>
    <recommendedName>
        <fullName evidence="3">Fe2OG dioxygenase domain-containing protein</fullName>
    </recommendedName>
</protein>
<feature type="compositionally biased region" description="Basic and acidic residues" evidence="1">
    <location>
        <begin position="240"/>
        <end position="249"/>
    </location>
</feature>
<evidence type="ECO:0000256" key="1">
    <source>
        <dbReference type="SAM" id="MobiDB-lite"/>
    </source>
</evidence>
<dbReference type="InterPro" id="IPR008775">
    <property type="entry name" value="Phytyl_CoA_dOase-like"/>
</dbReference>
<reference evidence="2" key="1">
    <citation type="submission" date="2018-05" db="EMBL/GenBank/DDBJ databases">
        <authorList>
            <person name="Lanie J.A."/>
            <person name="Ng W.-L."/>
            <person name="Kazmierczak K.M."/>
            <person name="Andrzejewski T.M."/>
            <person name="Davidsen T.M."/>
            <person name="Wayne K.J."/>
            <person name="Tettelin H."/>
            <person name="Glass J.I."/>
            <person name="Rusch D."/>
            <person name="Podicherti R."/>
            <person name="Tsui H.-C.T."/>
            <person name="Winkler M.E."/>
        </authorList>
    </citation>
    <scope>NUCLEOTIDE SEQUENCE</scope>
</reference>
<dbReference type="PANTHER" id="PTHR20883:SF46">
    <property type="entry name" value="PHYTANOYL-COA HYDROXYLASE"/>
    <property type="match status" value="1"/>
</dbReference>
<dbReference type="AlphaFoldDB" id="A0A381TM31"/>
<dbReference type="PANTHER" id="PTHR20883">
    <property type="entry name" value="PHYTANOYL-COA DIOXYGENASE DOMAIN CONTAINING 1"/>
    <property type="match status" value="1"/>
</dbReference>
<feature type="non-terminal residue" evidence="2">
    <location>
        <position position="1"/>
    </location>
</feature>
<name>A0A381TM31_9ZZZZ</name>
<evidence type="ECO:0000313" key="2">
    <source>
        <dbReference type="EMBL" id="SVA17146.1"/>
    </source>
</evidence>